<organism evidence="1 2">
    <name type="scientific">Undibacterium pigrum</name>
    <dbReference type="NCBI Taxonomy" id="401470"/>
    <lineage>
        <taxon>Bacteria</taxon>
        <taxon>Pseudomonadati</taxon>
        <taxon>Pseudomonadota</taxon>
        <taxon>Betaproteobacteria</taxon>
        <taxon>Burkholderiales</taxon>
        <taxon>Oxalobacteraceae</taxon>
        <taxon>Undibacterium</taxon>
    </lineage>
</organism>
<dbReference type="InterPro" id="IPR032675">
    <property type="entry name" value="LRR_dom_sf"/>
</dbReference>
<protein>
    <recommendedName>
        <fullName evidence="3">Leucine rich repeat (LRR) protein</fullName>
    </recommendedName>
</protein>
<evidence type="ECO:0000313" key="1">
    <source>
        <dbReference type="EMBL" id="PXX33726.1"/>
    </source>
</evidence>
<sequence length="214" mass="24181">MYDYAGANRTYPTSETSVILYVTNTIPSQKINRSFRWDNEMTQLSTLLDKYGIDLDLEEKELWYRERQGNEKVTDEVLKSISSVQGIAKLKLIECSNVSGTFLKDFPSEVLEEIHLIACPFSDEGCKFLPGFSRLKTLVLTGTEITDSGIPYIGQLESLERLQLFGRLVTDTGILQLAALNDLKILETYFPLVSKEAIDQLKKLLPNCAIVAMR</sequence>
<evidence type="ECO:0008006" key="3">
    <source>
        <dbReference type="Google" id="ProtNLM"/>
    </source>
</evidence>
<proteinExistence type="predicted"/>
<name>A0A318IKP5_9BURK</name>
<reference evidence="1 2" key="1">
    <citation type="submission" date="2018-05" db="EMBL/GenBank/DDBJ databases">
        <title>Genomic Encyclopedia of Type Strains, Phase IV (KMG-IV): sequencing the most valuable type-strain genomes for metagenomic binning, comparative biology and taxonomic classification.</title>
        <authorList>
            <person name="Goeker M."/>
        </authorList>
    </citation>
    <scope>NUCLEOTIDE SEQUENCE [LARGE SCALE GENOMIC DNA]</scope>
    <source>
        <strain evidence="1 2">DSM 19792</strain>
    </source>
</reference>
<dbReference type="SUPFAM" id="SSF52047">
    <property type="entry name" value="RNI-like"/>
    <property type="match status" value="1"/>
</dbReference>
<accession>A0A318IKP5</accession>
<gene>
    <name evidence="1" type="ORF">DFR42_1281</name>
</gene>
<dbReference type="AlphaFoldDB" id="A0A318IKP5"/>
<evidence type="ECO:0000313" key="2">
    <source>
        <dbReference type="Proteomes" id="UP000247792"/>
    </source>
</evidence>
<dbReference type="Proteomes" id="UP000247792">
    <property type="component" value="Unassembled WGS sequence"/>
</dbReference>
<dbReference type="EMBL" id="QJKB01000028">
    <property type="protein sequence ID" value="PXX33726.1"/>
    <property type="molecule type" value="Genomic_DNA"/>
</dbReference>
<keyword evidence="2" id="KW-1185">Reference proteome</keyword>
<comment type="caution">
    <text evidence="1">The sequence shown here is derived from an EMBL/GenBank/DDBJ whole genome shotgun (WGS) entry which is preliminary data.</text>
</comment>
<dbReference type="Gene3D" id="3.80.10.10">
    <property type="entry name" value="Ribonuclease Inhibitor"/>
    <property type="match status" value="1"/>
</dbReference>